<evidence type="ECO:0000259" key="4">
    <source>
        <dbReference type="PROSITE" id="PS50181"/>
    </source>
</evidence>
<evidence type="ECO:0000256" key="3">
    <source>
        <dbReference type="SAM" id="MobiDB-lite"/>
    </source>
</evidence>
<dbReference type="GO" id="GO:0005737">
    <property type="term" value="C:cytoplasm"/>
    <property type="evidence" value="ECO:0007669"/>
    <property type="project" value="TreeGrafter"/>
</dbReference>
<dbReference type="GO" id="GO:0031146">
    <property type="term" value="P:SCF-dependent proteasomal ubiquitin-dependent protein catabolic process"/>
    <property type="evidence" value="ECO:0007669"/>
    <property type="project" value="TreeGrafter"/>
</dbReference>
<proteinExistence type="predicted"/>
<feature type="repeat" description="TPR" evidence="2">
    <location>
        <begin position="130"/>
        <end position="163"/>
    </location>
</feature>
<accession>A0A9N8VHB8</accession>
<organism evidence="5 6">
    <name type="scientific">Paraglomus occultum</name>
    <dbReference type="NCBI Taxonomy" id="144539"/>
    <lineage>
        <taxon>Eukaryota</taxon>
        <taxon>Fungi</taxon>
        <taxon>Fungi incertae sedis</taxon>
        <taxon>Mucoromycota</taxon>
        <taxon>Glomeromycotina</taxon>
        <taxon>Glomeromycetes</taxon>
        <taxon>Paraglomerales</taxon>
        <taxon>Paraglomeraceae</taxon>
        <taxon>Paraglomus</taxon>
    </lineage>
</organism>
<feature type="domain" description="F-box" evidence="4">
    <location>
        <begin position="240"/>
        <end position="289"/>
    </location>
</feature>
<evidence type="ECO:0000256" key="1">
    <source>
        <dbReference type="ARBA" id="ARBA00022786"/>
    </source>
</evidence>
<dbReference type="OrthoDB" id="2117972at2759"/>
<sequence length="480" mass="55560">MAPDISKVQPKSVTENDLEHFRQEWRAEVELRKTLAQQPDDHSDQASNANNNTLREDDSTQTTISRLENVEHFFRRLSLSEQFNRETSEEREIPQQEVEYDNAGLPGLNQQNALSEKKEEIERDDVPRTALEYYVRAVADEREGNLNEAIKNYSKATTLDPDVEHIYRNHFNVEPRDSQLESQSLSTQNLVQLDSNSLLPPGRSTDEHGSASSTYTNMTLLLNSFHEDSLDYIPLKPNRKVHIAKLPNELIVAILKALIFEDVRGVTRCALVCKKFCLLSYENSVWRFLCEVAHRGWNLSLTASNLMLKNEVLNYNNNWRRMFIERPRIRYDGVYISRCAYPRAGSDENAWTQPIHVVIYHRFLRFYADGSCTSLLTTKEPKSVVYTLGPNFKSKQLMAGQWVLDVESHIVSIELRDLDLPNHTFYMTLELESTHRGKHNKLLLHEYTCVNNLTNSGDNVKMGRERPFFFSRVATYPVGW</sequence>
<dbReference type="Pfam" id="PF19270">
    <property type="entry name" value="FBO_C"/>
    <property type="match status" value="1"/>
</dbReference>
<dbReference type="PROSITE" id="PS50181">
    <property type="entry name" value="FBOX"/>
    <property type="match status" value="1"/>
</dbReference>
<comment type="caution">
    <text evidence="5">The sequence shown here is derived from an EMBL/GenBank/DDBJ whole genome shotgun (WGS) entry which is preliminary data.</text>
</comment>
<dbReference type="InterPro" id="IPR036047">
    <property type="entry name" value="F-box-like_dom_sf"/>
</dbReference>
<evidence type="ECO:0000313" key="5">
    <source>
        <dbReference type="EMBL" id="CAG8454924.1"/>
    </source>
</evidence>
<dbReference type="AlphaFoldDB" id="A0A9N8VHB8"/>
<dbReference type="SUPFAM" id="SSF81383">
    <property type="entry name" value="F-box domain"/>
    <property type="match status" value="1"/>
</dbReference>
<dbReference type="Pfam" id="PF12937">
    <property type="entry name" value="F-box-like"/>
    <property type="match status" value="1"/>
</dbReference>
<dbReference type="Gene3D" id="1.20.1280.50">
    <property type="match status" value="1"/>
</dbReference>
<dbReference type="Proteomes" id="UP000789572">
    <property type="component" value="Unassembled WGS sequence"/>
</dbReference>
<dbReference type="InterPro" id="IPR045464">
    <property type="entry name" value="Hrt3/FBXO9_C"/>
</dbReference>
<dbReference type="SUPFAM" id="SSF48452">
    <property type="entry name" value="TPR-like"/>
    <property type="match status" value="1"/>
</dbReference>
<dbReference type="InterPro" id="IPR001810">
    <property type="entry name" value="F-box_dom"/>
</dbReference>
<dbReference type="InterPro" id="IPR011990">
    <property type="entry name" value="TPR-like_helical_dom_sf"/>
</dbReference>
<dbReference type="InterPro" id="IPR019734">
    <property type="entry name" value="TPR_rpt"/>
</dbReference>
<reference evidence="5" key="1">
    <citation type="submission" date="2021-06" db="EMBL/GenBank/DDBJ databases">
        <authorList>
            <person name="Kallberg Y."/>
            <person name="Tangrot J."/>
            <person name="Rosling A."/>
        </authorList>
    </citation>
    <scope>NUCLEOTIDE SEQUENCE</scope>
    <source>
        <strain evidence="5">IA702</strain>
    </source>
</reference>
<dbReference type="PANTHER" id="PTHR12874:SF9">
    <property type="entry name" value="F-BOX ONLY PROTEIN 48"/>
    <property type="match status" value="1"/>
</dbReference>
<keyword evidence="6" id="KW-1185">Reference proteome</keyword>
<dbReference type="GO" id="GO:0019005">
    <property type="term" value="C:SCF ubiquitin ligase complex"/>
    <property type="evidence" value="ECO:0007669"/>
    <property type="project" value="TreeGrafter"/>
</dbReference>
<keyword evidence="2" id="KW-0802">TPR repeat</keyword>
<keyword evidence="1" id="KW-0833">Ubl conjugation pathway</keyword>
<dbReference type="PANTHER" id="PTHR12874">
    <property type="entry name" value="F-BOX ONLY PROTEIN 48-RELATED"/>
    <property type="match status" value="1"/>
</dbReference>
<dbReference type="EMBL" id="CAJVPJ010000012">
    <property type="protein sequence ID" value="CAG8454924.1"/>
    <property type="molecule type" value="Genomic_DNA"/>
</dbReference>
<evidence type="ECO:0000313" key="6">
    <source>
        <dbReference type="Proteomes" id="UP000789572"/>
    </source>
</evidence>
<feature type="compositionally biased region" description="Basic and acidic residues" evidence="3">
    <location>
        <begin position="30"/>
        <end position="44"/>
    </location>
</feature>
<dbReference type="CDD" id="cd22089">
    <property type="entry name" value="F-box_FBXO9"/>
    <property type="match status" value="1"/>
</dbReference>
<gene>
    <name evidence="5" type="ORF">POCULU_LOCUS241</name>
</gene>
<dbReference type="PROSITE" id="PS50005">
    <property type="entry name" value="TPR"/>
    <property type="match status" value="1"/>
</dbReference>
<protein>
    <submittedName>
        <fullName evidence="5">8027_t:CDS:1</fullName>
    </submittedName>
</protein>
<name>A0A9N8VHB8_9GLOM</name>
<evidence type="ECO:0000256" key="2">
    <source>
        <dbReference type="PROSITE-ProRule" id="PRU00339"/>
    </source>
</evidence>
<feature type="region of interest" description="Disordered" evidence="3">
    <location>
        <begin position="30"/>
        <end position="62"/>
    </location>
</feature>